<name>A0A2R7YAF9_9CREN</name>
<organism evidence="1 2">
    <name type="scientific">Zestosphaera tikiterensis</name>
    <dbReference type="NCBI Taxonomy" id="1973259"/>
    <lineage>
        <taxon>Archaea</taxon>
        <taxon>Thermoproteota</taxon>
        <taxon>Thermoprotei</taxon>
        <taxon>Desulfurococcales</taxon>
        <taxon>Desulfurococcaceae</taxon>
        <taxon>Zestosphaera</taxon>
    </lineage>
</organism>
<evidence type="ECO:0000313" key="1">
    <source>
        <dbReference type="EMBL" id="PUA33852.1"/>
    </source>
</evidence>
<evidence type="ECO:0000313" key="2">
    <source>
        <dbReference type="Proteomes" id="UP000244093"/>
    </source>
</evidence>
<proteinExistence type="predicted"/>
<dbReference type="Proteomes" id="UP000244093">
    <property type="component" value="Unassembled WGS sequence"/>
</dbReference>
<comment type="caution">
    <text evidence="1">The sequence shown here is derived from an EMBL/GenBank/DDBJ whole genome shotgun (WGS) entry which is preliminary data.</text>
</comment>
<dbReference type="AlphaFoldDB" id="A0A2R7YAF9"/>
<protein>
    <submittedName>
        <fullName evidence="1">Uncharacterized protein</fullName>
    </submittedName>
</protein>
<dbReference type="EMBL" id="NBVN01000001">
    <property type="protein sequence ID" value="PUA33852.1"/>
    <property type="molecule type" value="Genomic_DNA"/>
</dbReference>
<accession>A0A2R7YAF9</accession>
<reference evidence="1 2" key="1">
    <citation type="journal article" date="2018" name="Syst. Appl. Microbiol.">
        <title>A new symbiotic nanoarchaeote (Candidatus Nanoclepta minutus) and its host (Zestosphaera tikiterensis gen. nov., sp. nov.) from a New Zealand hot spring.</title>
        <authorList>
            <person name="St John E."/>
            <person name="Liu Y."/>
            <person name="Podar M."/>
            <person name="Stott M.B."/>
            <person name="Meneghin J."/>
            <person name="Chen Z."/>
            <person name="Lagutin K."/>
            <person name="Mitchell K."/>
            <person name="Reysenbach A.L."/>
        </authorList>
    </citation>
    <scope>NUCLEOTIDE SEQUENCE [LARGE SCALE GENOMIC DNA]</scope>
    <source>
        <strain evidence="1">NZ3</strain>
    </source>
</reference>
<sequence>MYGTPNTTPTNPIDSNAVEFTNIALFKILKPAFEVKVSSVSRVSNAMNRDKALGIITVNPKYIVLDRIMTQVLSSVKLPFKNEIMRDKPVKVK</sequence>
<gene>
    <name evidence="1" type="ORF">B7O98_00055</name>
</gene>